<gene>
    <name evidence="1" type="ORF">FHS42_005415</name>
</gene>
<protein>
    <recommendedName>
        <fullName evidence="3">Diiron oxygenase</fullName>
    </recommendedName>
</protein>
<evidence type="ECO:0000313" key="2">
    <source>
        <dbReference type="Proteomes" id="UP000588098"/>
    </source>
</evidence>
<accession>A0A7W9V0X7</accession>
<dbReference type="InterPro" id="IPR009078">
    <property type="entry name" value="Ferritin-like_SF"/>
</dbReference>
<sequence length="302" mass="34591">MVRSLPDTKVGDREKTASRLLASSAKKFYDPEVDIDWDAPLIDGKHYMLPHRISLYGTPLWDRMSEDQRLELGKHEAATIVSVGLWFELLLMKLLVKAAYNGDTTTRHIQYALTEVADECRHVTMFARFVERIDCPAYGPQPYLHQIAKILPTIAYGPAMYGSILVAEEITDRLQRETVNDESVQPLMRMVNRIHIMEEARHVTFAREEVLRGMSGLGRAELRYQRLLIATVSYCICRSLIHPRAYAAAGLNPKEAWHAAHANPNYRETMRFYGERIMPFLQDAGLVGAPGMRLWRRSYLLS</sequence>
<organism evidence="1 2">
    <name type="scientific">Streptomyces zagrosensis</name>
    <dbReference type="NCBI Taxonomy" id="1042984"/>
    <lineage>
        <taxon>Bacteria</taxon>
        <taxon>Bacillati</taxon>
        <taxon>Actinomycetota</taxon>
        <taxon>Actinomycetes</taxon>
        <taxon>Kitasatosporales</taxon>
        <taxon>Streptomycetaceae</taxon>
        <taxon>Streptomyces</taxon>
    </lineage>
</organism>
<dbReference type="Gene3D" id="1.10.620.20">
    <property type="entry name" value="Ribonucleotide Reductase, subunit A"/>
    <property type="match status" value="1"/>
</dbReference>
<dbReference type="InterPro" id="IPR012348">
    <property type="entry name" value="RNR-like"/>
</dbReference>
<dbReference type="AlphaFoldDB" id="A0A7W9V0X7"/>
<reference evidence="1 2" key="1">
    <citation type="submission" date="2020-08" db="EMBL/GenBank/DDBJ databases">
        <title>Genomic Encyclopedia of Type Strains, Phase III (KMG-III): the genomes of soil and plant-associated and newly described type strains.</title>
        <authorList>
            <person name="Whitman W."/>
        </authorList>
    </citation>
    <scope>NUCLEOTIDE SEQUENCE [LARGE SCALE GENOMIC DNA]</scope>
    <source>
        <strain evidence="1 2">CECT 8305</strain>
    </source>
</reference>
<name>A0A7W9V0X7_9ACTN</name>
<keyword evidence="2" id="KW-1185">Reference proteome</keyword>
<dbReference type="InterPro" id="IPR025859">
    <property type="entry name" value="AurF/CmlI"/>
</dbReference>
<proteinExistence type="predicted"/>
<dbReference type="RefSeq" id="WP_184575965.1">
    <property type="nucleotide sequence ID" value="NZ_JACHJL010000015.1"/>
</dbReference>
<dbReference type="Proteomes" id="UP000588098">
    <property type="component" value="Unassembled WGS sequence"/>
</dbReference>
<dbReference type="EMBL" id="JACHJL010000015">
    <property type="protein sequence ID" value="MBB5938327.1"/>
    <property type="molecule type" value="Genomic_DNA"/>
</dbReference>
<evidence type="ECO:0000313" key="1">
    <source>
        <dbReference type="EMBL" id="MBB5938327.1"/>
    </source>
</evidence>
<dbReference type="SUPFAM" id="SSF47240">
    <property type="entry name" value="Ferritin-like"/>
    <property type="match status" value="1"/>
</dbReference>
<comment type="caution">
    <text evidence="1">The sequence shown here is derived from an EMBL/GenBank/DDBJ whole genome shotgun (WGS) entry which is preliminary data.</text>
</comment>
<evidence type="ECO:0008006" key="3">
    <source>
        <dbReference type="Google" id="ProtNLM"/>
    </source>
</evidence>
<dbReference type="Pfam" id="PF11583">
    <property type="entry name" value="AurF"/>
    <property type="match status" value="1"/>
</dbReference>
<dbReference type="GO" id="GO:0016491">
    <property type="term" value="F:oxidoreductase activity"/>
    <property type="evidence" value="ECO:0007669"/>
    <property type="project" value="InterPro"/>
</dbReference>